<dbReference type="GO" id="GO:0006890">
    <property type="term" value="P:retrograde vesicle-mediated transport, Golgi to endoplasmic reticulum"/>
    <property type="evidence" value="ECO:0007669"/>
    <property type="project" value="TreeGrafter"/>
</dbReference>
<evidence type="ECO:0000256" key="3">
    <source>
        <dbReference type="ARBA" id="ARBA00009063"/>
    </source>
</evidence>
<evidence type="ECO:0000313" key="16">
    <source>
        <dbReference type="Proteomes" id="UP000288716"/>
    </source>
</evidence>
<evidence type="ECO:0000256" key="9">
    <source>
        <dbReference type="ARBA" id="ARBA00022927"/>
    </source>
</evidence>
<keyword evidence="10 14" id="KW-1133">Transmembrane helix</keyword>
<gene>
    <name evidence="15" type="ORF">B4U80_06127</name>
</gene>
<keyword evidence="9" id="KW-0653">Protein transport</keyword>
<accession>A0A443SBV7</accession>
<keyword evidence="5" id="KW-0813">Transport</keyword>
<dbReference type="PANTHER" id="PTHR15959">
    <property type="entry name" value="SYNTAXIN-18"/>
    <property type="match status" value="1"/>
</dbReference>
<comment type="function">
    <text evidence="1">Syntaxin that may be involved in targeting and fusion of Golgi-derived retrograde transport vesicles with the ER.</text>
</comment>
<comment type="caution">
    <text evidence="15">The sequence shown here is derived from an EMBL/GenBank/DDBJ whole genome shotgun (WGS) entry which is preliminary data.</text>
</comment>
<dbReference type="SUPFAM" id="SSF58038">
    <property type="entry name" value="SNARE fusion complex"/>
    <property type="match status" value="1"/>
</dbReference>
<dbReference type="GO" id="GO:0015031">
    <property type="term" value="P:protein transport"/>
    <property type="evidence" value="ECO:0007669"/>
    <property type="project" value="UniProtKB-KW"/>
</dbReference>
<protein>
    <recommendedName>
        <fullName evidence="4">Syntaxin-18</fullName>
    </recommendedName>
</protein>
<evidence type="ECO:0000256" key="4">
    <source>
        <dbReference type="ARBA" id="ARBA00019409"/>
    </source>
</evidence>
<proteinExistence type="inferred from homology"/>
<dbReference type="STRING" id="299467.A0A443SBV7"/>
<name>A0A443SBV7_9ACAR</name>
<dbReference type="GO" id="GO:0005789">
    <property type="term" value="C:endoplasmic reticulum membrane"/>
    <property type="evidence" value="ECO:0007669"/>
    <property type="project" value="UniProtKB-SubCell"/>
</dbReference>
<keyword evidence="11" id="KW-0175">Coiled coil</keyword>
<dbReference type="OrthoDB" id="342981at2759"/>
<sequence length="266" mass="30845">MHNFLKYVSGTLLSKASAMSDEERDAMDENVEQFMRNCKEVIKVYRTEISSAKWTSKQIKEYQTAVVDLTEEYLKSVCNIYSQQKAIRVRRAVDKQKMSRLESGIQSRSPLSPLFLNSTINRTEEVTETPKKPERGATFQHFAFDKEEGVRRAEEIEITAEEMQLFEKENTALFQEMNALADEVQQIEGSVIEISKLQEIFTDKVLQQEIDLNRVNQTSVNATENVRGGNEQLREAMKKNAGFRVWILFFIITLAFTILFLDWYNP</sequence>
<dbReference type="Gene3D" id="1.20.5.110">
    <property type="match status" value="1"/>
</dbReference>
<dbReference type="EMBL" id="NCKV01004181">
    <property type="protein sequence ID" value="RWS24987.1"/>
    <property type="molecule type" value="Genomic_DNA"/>
</dbReference>
<evidence type="ECO:0000256" key="11">
    <source>
        <dbReference type="ARBA" id="ARBA00023054"/>
    </source>
</evidence>
<comment type="similarity">
    <text evidence="3">Belongs to the syntaxin family.</text>
</comment>
<evidence type="ECO:0000256" key="13">
    <source>
        <dbReference type="ARBA" id="ARBA00046280"/>
    </source>
</evidence>
<reference evidence="15 16" key="1">
    <citation type="journal article" date="2018" name="Gigascience">
        <title>Genomes of trombidid mites reveal novel predicted allergens and laterally-transferred genes associated with secondary metabolism.</title>
        <authorList>
            <person name="Dong X."/>
            <person name="Chaisiri K."/>
            <person name="Xia D."/>
            <person name="Armstrong S.D."/>
            <person name="Fang Y."/>
            <person name="Donnelly M.J."/>
            <person name="Kadowaki T."/>
            <person name="McGarry J.W."/>
            <person name="Darby A.C."/>
            <person name="Makepeace B.L."/>
        </authorList>
    </citation>
    <scope>NUCLEOTIDE SEQUENCE [LARGE SCALE GENOMIC DNA]</scope>
    <source>
        <strain evidence="15">UoL-UT</strain>
    </source>
</reference>
<keyword evidence="7" id="KW-0256">Endoplasmic reticulum</keyword>
<keyword evidence="12 14" id="KW-0472">Membrane</keyword>
<feature type="transmembrane region" description="Helical" evidence="14">
    <location>
        <begin position="243"/>
        <end position="264"/>
    </location>
</feature>
<comment type="subcellular location">
    <subcellularLocation>
        <location evidence="13">Endomembrane system</location>
        <topology evidence="13">Single-pass type IV membrane protein</topology>
    </subcellularLocation>
    <subcellularLocation>
        <location evidence="2">Endoplasmic reticulum membrane</location>
        <topology evidence="2">Single-pass membrane protein</topology>
    </subcellularLocation>
</comment>
<evidence type="ECO:0000256" key="12">
    <source>
        <dbReference type="ARBA" id="ARBA00023136"/>
    </source>
</evidence>
<organism evidence="15 16">
    <name type="scientific">Leptotrombidium deliense</name>
    <dbReference type="NCBI Taxonomy" id="299467"/>
    <lineage>
        <taxon>Eukaryota</taxon>
        <taxon>Metazoa</taxon>
        <taxon>Ecdysozoa</taxon>
        <taxon>Arthropoda</taxon>
        <taxon>Chelicerata</taxon>
        <taxon>Arachnida</taxon>
        <taxon>Acari</taxon>
        <taxon>Acariformes</taxon>
        <taxon>Trombidiformes</taxon>
        <taxon>Prostigmata</taxon>
        <taxon>Anystina</taxon>
        <taxon>Parasitengona</taxon>
        <taxon>Trombiculoidea</taxon>
        <taxon>Trombiculidae</taxon>
        <taxon>Leptotrombidium</taxon>
    </lineage>
</organism>
<evidence type="ECO:0000256" key="5">
    <source>
        <dbReference type="ARBA" id="ARBA00022448"/>
    </source>
</evidence>
<keyword evidence="6 14" id="KW-0812">Transmembrane</keyword>
<evidence type="ECO:0000313" key="15">
    <source>
        <dbReference type="EMBL" id="RWS24987.1"/>
    </source>
</evidence>
<evidence type="ECO:0000256" key="6">
    <source>
        <dbReference type="ARBA" id="ARBA00022692"/>
    </source>
</evidence>
<dbReference type="VEuPathDB" id="VectorBase:LDEU007053"/>
<keyword evidence="16" id="KW-1185">Reference proteome</keyword>
<dbReference type="AlphaFoldDB" id="A0A443SBV7"/>
<dbReference type="PANTHER" id="PTHR15959:SF0">
    <property type="entry name" value="SYNTAXIN-18"/>
    <property type="match status" value="1"/>
</dbReference>
<evidence type="ECO:0000256" key="7">
    <source>
        <dbReference type="ARBA" id="ARBA00022824"/>
    </source>
</evidence>
<evidence type="ECO:0000256" key="1">
    <source>
        <dbReference type="ARBA" id="ARBA00003746"/>
    </source>
</evidence>
<dbReference type="GO" id="GO:0031201">
    <property type="term" value="C:SNARE complex"/>
    <property type="evidence" value="ECO:0007669"/>
    <property type="project" value="TreeGrafter"/>
</dbReference>
<evidence type="ECO:0000256" key="10">
    <source>
        <dbReference type="ARBA" id="ARBA00022989"/>
    </source>
</evidence>
<evidence type="ECO:0000256" key="8">
    <source>
        <dbReference type="ARBA" id="ARBA00022892"/>
    </source>
</evidence>
<dbReference type="FunFam" id="1.20.5.110:FF:000015">
    <property type="entry name" value="Syntaxin-18, putative"/>
    <property type="match status" value="1"/>
</dbReference>
<keyword evidence="8" id="KW-0931">ER-Golgi transport</keyword>
<evidence type="ECO:0000256" key="2">
    <source>
        <dbReference type="ARBA" id="ARBA00004389"/>
    </source>
</evidence>
<dbReference type="Proteomes" id="UP000288716">
    <property type="component" value="Unassembled WGS sequence"/>
</dbReference>
<evidence type="ECO:0000256" key="14">
    <source>
        <dbReference type="SAM" id="Phobius"/>
    </source>
</evidence>